<evidence type="ECO:0000259" key="1">
    <source>
        <dbReference type="Pfam" id="PF13439"/>
    </source>
</evidence>
<dbReference type="PANTHER" id="PTHR12526">
    <property type="entry name" value="GLYCOSYLTRANSFERASE"/>
    <property type="match status" value="1"/>
</dbReference>
<dbReference type="SUPFAM" id="SSF53756">
    <property type="entry name" value="UDP-Glycosyltransferase/glycogen phosphorylase"/>
    <property type="match status" value="1"/>
</dbReference>
<reference evidence="2" key="1">
    <citation type="submission" date="2020-11" db="EMBL/GenBank/DDBJ databases">
        <title>Complete genome sequence of a novel pathogenic Methylobacterium strain isolated from rice in Vietnam.</title>
        <authorList>
            <person name="Lai K."/>
            <person name="Okazaki S."/>
            <person name="Higashi K."/>
            <person name="Mori H."/>
            <person name="Toyoda A."/>
            <person name="Kurokawa K."/>
        </authorList>
    </citation>
    <scope>NUCLEOTIDE SEQUENCE</scope>
    <source>
        <strain evidence="2">VL1</strain>
    </source>
</reference>
<keyword evidence="2" id="KW-0808">Transferase</keyword>
<dbReference type="Pfam" id="PF13692">
    <property type="entry name" value="Glyco_trans_1_4"/>
    <property type="match status" value="1"/>
</dbReference>
<accession>A0A8H8WZP7</accession>
<evidence type="ECO:0000313" key="2">
    <source>
        <dbReference type="EMBL" id="BCM87172.1"/>
    </source>
</evidence>
<dbReference type="Pfam" id="PF13439">
    <property type="entry name" value="Glyco_transf_4"/>
    <property type="match status" value="1"/>
</dbReference>
<dbReference type="RefSeq" id="WP_207180274.1">
    <property type="nucleotide sequence ID" value="NZ_AP024145.1"/>
</dbReference>
<dbReference type="InterPro" id="IPR028098">
    <property type="entry name" value="Glyco_trans_4-like_N"/>
</dbReference>
<proteinExistence type="predicted"/>
<evidence type="ECO:0000313" key="3">
    <source>
        <dbReference type="Proteomes" id="UP000663508"/>
    </source>
</evidence>
<protein>
    <submittedName>
        <fullName evidence="2">Glycosyl transferase family 1</fullName>
    </submittedName>
</protein>
<name>A0A8H8WZP7_9HYPH</name>
<feature type="domain" description="Glycosyltransferase subfamily 4-like N-terminal" evidence="1">
    <location>
        <begin position="19"/>
        <end position="175"/>
    </location>
</feature>
<sequence>MRIALLAHLRHPIAPPFAGGLEAYCWHLAEGLTARGHDVVLFASGDSDPRFSLDPVSPVHHEKRFPGLEHRGDAGLRAHVDAAYAAALDRIAAGGFDVVHNNSLSRLPLERRRTSTVPTLTSLHAPPYDALRWFVHDSPCPTHRLTATSSAHLAAWWPDGPPPEASVLPNGIDPAAWPYGANGDGSAAWSGRLTPVKGAHHAIAAARSAGLPLTLFGPIEEPDYWEAGIRPLLGGAIRYGGHLAGAALAAETARASVFLFTPCWDEPFGLAAIEAMACGLPVAGFARGAAREVVGEAGCLVPSEDAAALAGAIPAALAIPRRIPRERVLRLFTRDLWLDRCEALYAALHAGAAPRAGATLPPSPESRAAP</sequence>
<dbReference type="Proteomes" id="UP000663508">
    <property type="component" value="Chromosome"/>
</dbReference>
<dbReference type="EMBL" id="AP024145">
    <property type="protein sequence ID" value="BCM87172.1"/>
    <property type="molecule type" value="Genomic_DNA"/>
</dbReference>
<dbReference type="Gene3D" id="3.40.50.2000">
    <property type="entry name" value="Glycogen Phosphorylase B"/>
    <property type="match status" value="2"/>
</dbReference>
<dbReference type="GO" id="GO:0016757">
    <property type="term" value="F:glycosyltransferase activity"/>
    <property type="evidence" value="ECO:0007669"/>
    <property type="project" value="UniProtKB-ARBA"/>
</dbReference>
<organism evidence="2 3">
    <name type="scientific">Methylobacterium indicum</name>
    <dbReference type="NCBI Taxonomy" id="1775910"/>
    <lineage>
        <taxon>Bacteria</taxon>
        <taxon>Pseudomonadati</taxon>
        <taxon>Pseudomonadota</taxon>
        <taxon>Alphaproteobacteria</taxon>
        <taxon>Hyphomicrobiales</taxon>
        <taxon>Methylobacteriaceae</taxon>
        <taxon>Methylobacterium</taxon>
    </lineage>
</organism>
<gene>
    <name evidence="2" type="ORF">mvi_56330</name>
</gene>
<dbReference type="KEGG" id="mind:mvi_56330"/>
<dbReference type="PANTHER" id="PTHR12526:SF595">
    <property type="entry name" value="BLL5217 PROTEIN"/>
    <property type="match status" value="1"/>
</dbReference>
<dbReference type="AlphaFoldDB" id="A0A8H8WZP7"/>